<accession>A0A6A6UP23</accession>
<protein>
    <submittedName>
        <fullName evidence="3">Uncharacterized protein</fullName>
    </submittedName>
</protein>
<feature type="compositionally biased region" description="Polar residues" evidence="2">
    <location>
        <begin position="48"/>
        <end position="61"/>
    </location>
</feature>
<dbReference type="Proteomes" id="UP000799302">
    <property type="component" value="Unassembled WGS sequence"/>
</dbReference>
<dbReference type="EMBL" id="MU004231">
    <property type="protein sequence ID" value="KAF2673992.1"/>
    <property type="molecule type" value="Genomic_DNA"/>
</dbReference>
<evidence type="ECO:0000256" key="1">
    <source>
        <dbReference type="SAM" id="Coils"/>
    </source>
</evidence>
<proteinExistence type="predicted"/>
<keyword evidence="4" id="KW-1185">Reference proteome</keyword>
<gene>
    <name evidence="3" type="ORF">BT63DRAFT_172794</name>
</gene>
<organism evidence="3 4">
    <name type="scientific">Microthyrium microscopicum</name>
    <dbReference type="NCBI Taxonomy" id="703497"/>
    <lineage>
        <taxon>Eukaryota</taxon>
        <taxon>Fungi</taxon>
        <taxon>Dikarya</taxon>
        <taxon>Ascomycota</taxon>
        <taxon>Pezizomycotina</taxon>
        <taxon>Dothideomycetes</taxon>
        <taxon>Dothideomycetes incertae sedis</taxon>
        <taxon>Microthyriales</taxon>
        <taxon>Microthyriaceae</taxon>
        <taxon>Microthyrium</taxon>
    </lineage>
</organism>
<dbReference type="AlphaFoldDB" id="A0A6A6UP23"/>
<feature type="compositionally biased region" description="Low complexity" evidence="2">
    <location>
        <begin position="587"/>
        <end position="602"/>
    </location>
</feature>
<feature type="region of interest" description="Disordered" evidence="2">
    <location>
        <begin position="583"/>
        <end position="633"/>
    </location>
</feature>
<sequence>MASEDEDMQDSQATQSTIPDSPFDQTAPGADDDEDDNSESDDEPRSPRTYSRFSSFQSGATANDEEENIPFHVERVCNHIDKLTPPQYIRFSLPGHEYGLLLESKGLEAVASKILDDEISSGYFKPDPQLLSSLKSLTLSFLTGIHRPTLKALIEGDLAYQVFHNHEVNKRAMELRDQVPKQLAGIYQIALVDKCGMSPTAAHLIEAHDVALHYTERSDDQEPERYEHFEEIDTYKHAAFPRRDLRWRRYLMHKVQGRWKWKTKRVDAFRLFLHNLKYLLDTVPNSHLAQPFPYPLRDIGYSSDLVRRAKDHAEHQSSNALMCLLDAVIATTVNNHVSGSFDGSPYKQMFVVVSFIPATIMSPLAEIALTRLASAYSEFSGVGLNTHPAGRSVPLPNDPPPTDAMFQHSWMWGFQNSAIMKENMADDQMKAKAKIDKLQKKFATLTQQVKDQEIDLLQFHYNKEHEEAFKLMKQSAGPSLRPLYTMSRTLFMEAFPEDYNRYYHEEVEPGFSSPPRLTRARARSLGSSSPTSSFEIIGPVRGAQTGLTQLNSQDDSEAPAQAALQALPQALPQQQPSLVVHPVDQVASSSTASPSAGTAGTSYRSRGIIPTRPTGWFRGRGAGRPSGSRASSR</sequence>
<dbReference type="OrthoDB" id="3440338at2759"/>
<name>A0A6A6UP23_9PEZI</name>
<keyword evidence="1" id="KW-0175">Coiled coil</keyword>
<feature type="coiled-coil region" evidence="1">
    <location>
        <begin position="421"/>
        <end position="455"/>
    </location>
</feature>
<evidence type="ECO:0000313" key="3">
    <source>
        <dbReference type="EMBL" id="KAF2673992.1"/>
    </source>
</evidence>
<evidence type="ECO:0000256" key="2">
    <source>
        <dbReference type="SAM" id="MobiDB-lite"/>
    </source>
</evidence>
<feature type="region of interest" description="Disordered" evidence="2">
    <location>
        <begin position="1"/>
        <end position="67"/>
    </location>
</feature>
<feature type="region of interest" description="Disordered" evidence="2">
    <location>
        <begin position="508"/>
        <end position="537"/>
    </location>
</feature>
<evidence type="ECO:0000313" key="4">
    <source>
        <dbReference type="Proteomes" id="UP000799302"/>
    </source>
</evidence>
<feature type="compositionally biased region" description="Acidic residues" evidence="2">
    <location>
        <begin position="30"/>
        <end position="42"/>
    </location>
</feature>
<feature type="compositionally biased region" description="Polar residues" evidence="2">
    <location>
        <begin position="10"/>
        <end position="19"/>
    </location>
</feature>
<reference evidence="3" key="1">
    <citation type="journal article" date="2020" name="Stud. Mycol.">
        <title>101 Dothideomycetes genomes: a test case for predicting lifestyles and emergence of pathogens.</title>
        <authorList>
            <person name="Haridas S."/>
            <person name="Albert R."/>
            <person name="Binder M."/>
            <person name="Bloem J."/>
            <person name="Labutti K."/>
            <person name="Salamov A."/>
            <person name="Andreopoulos B."/>
            <person name="Baker S."/>
            <person name="Barry K."/>
            <person name="Bills G."/>
            <person name="Bluhm B."/>
            <person name="Cannon C."/>
            <person name="Castanera R."/>
            <person name="Culley D."/>
            <person name="Daum C."/>
            <person name="Ezra D."/>
            <person name="Gonzalez J."/>
            <person name="Henrissat B."/>
            <person name="Kuo A."/>
            <person name="Liang C."/>
            <person name="Lipzen A."/>
            <person name="Lutzoni F."/>
            <person name="Magnuson J."/>
            <person name="Mondo S."/>
            <person name="Nolan M."/>
            <person name="Ohm R."/>
            <person name="Pangilinan J."/>
            <person name="Park H.-J."/>
            <person name="Ramirez L."/>
            <person name="Alfaro M."/>
            <person name="Sun H."/>
            <person name="Tritt A."/>
            <person name="Yoshinaga Y."/>
            <person name="Zwiers L.-H."/>
            <person name="Turgeon B."/>
            <person name="Goodwin S."/>
            <person name="Spatafora J."/>
            <person name="Crous P."/>
            <person name="Grigoriev I."/>
        </authorList>
    </citation>
    <scope>NUCLEOTIDE SEQUENCE</scope>
    <source>
        <strain evidence="3">CBS 115976</strain>
    </source>
</reference>
<feature type="compositionally biased region" description="Polar residues" evidence="2">
    <location>
        <begin position="525"/>
        <end position="534"/>
    </location>
</feature>